<proteinExistence type="predicted"/>
<evidence type="ECO:0000313" key="2">
    <source>
        <dbReference type="Proteomes" id="UP000004474"/>
    </source>
</evidence>
<dbReference type="EMBL" id="ALWX01000022">
    <property type="protein sequence ID" value="EKA61740.1"/>
    <property type="molecule type" value="Genomic_DNA"/>
</dbReference>
<comment type="caution">
    <text evidence="1">The sequence shown here is derived from an EMBL/GenBank/DDBJ whole genome shotgun (WGS) entry which is preliminary data.</text>
</comment>
<dbReference type="Proteomes" id="UP000004474">
    <property type="component" value="Unassembled WGS sequence"/>
</dbReference>
<gene>
    <name evidence="1" type="ORF">B277_06258</name>
</gene>
<sequence length="67" mass="7266">MPEGPPHPRSVLVRLHRPDEMPSPPEYHRAADGSMSVVIRRGEGGIDVVVEGAFARAFTDAVEGDED</sequence>
<protein>
    <submittedName>
        <fullName evidence="1">Uncharacterized protein</fullName>
    </submittedName>
</protein>
<dbReference type="AlphaFoldDB" id="K1DYY9"/>
<organism evidence="1 2">
    <name type="scientific">Janibacter hoylei PVAS-1</name>
    <dbReference type="NCBI Taxonomy" id="1210046"/>
    <lineage>
        <taxon>Bacteria</taxon>
        <taxon>Bacillati</taxon>
        <taxon>Actinomycetota</taxon>
        <taxon>Actinomycetes</taxon>
        <taxon>Micrococcales</taxon>
        <taxon>Intrasporangiaceae</taxon>
        <taxon>Janibacter</taxon>
    </lineage>
</organism>
<name>K1DYY9_9MICO</name>
<evidence type="ECO:0000313" key="1">
    <source>
        <dbReference type="EMBL" id="EKA61740.1"/>
    </source>
</evidence>
<reference evidence="1 2" key="1">
    <citation type="journal article" date="2012" name="J. Bacteriol.">
        <title>Genome Sequence of Janibacter hoylei MTCC8307, Isolated from the Stratospheric Air.</title>
        <authorList>
            <person name="Pawar S.P."/>
            <person name="Dhotre D.P."/>
            <person name="Shetty S.A."/>
            <person name="Chowdhury S.P."/>
            <person name="Chaudhari B.L."/>
            <person name="Shouche Y.S."/>
        </authorList>
    </citation>
    <scope>NUCLEOTIDE SEQUENCE [LARGE SCALE GENOMIC DNA]</scope>
    <source>
        <strain evidence="1 2">PVAS-1</strain>
    </source>
</reference>
<accession>K1DYY9</accession>
<dbReference type="PATRIC" id="fig|1210046.3.peg.1210"/>